<protein>
    <submittedName>
        <fullName evidence="14">Methyl-accepting chemotaxis protein McpA</fullName>
    </submittedName>
</protein>
<gene>
    <name evidence="14" type="primary">mcpA_1</name>
    <name evidence="15" type="synonym">mcpA_3</name>
    <name evidence="15" type="ORF">CLCOS_29340</name>
    <name evidence="14" type="ORF">WX73_00083</name>
</gene>
<proteinExistence type="inferred from homology"/>
<keyword evidence="10" id="KW-0175">Coiled coil</keyword>
<dbReference type="RefSeq" id="WP_063600965.1">
    <property type="nucleotide sequence ID" value="NZ_LITQ01000013.1"/>
</dbReference>
<evidence type="ECO:0000256" key="4">
    <source>
        <dbReference type="ARBA" id="ARBA00022692"/>
    </source>
</evidence>
<feature type="coiled-coil region" evidence="10">
    <location>
        <begin position="359"/>
        <end position="386"/>
    </location>
</feature>
<dbReference type="PANTHER" id="PTHR32089:SF112">
    <property type="entry name" value="LYSOZYME-LIKE PROTEIN-RELATED"/>
    <property type="match status" value="1"/>
</dbReference>
<dbReference type="GO" id="GO:0007165">
    <property type="term" value="P:signal transduction"/>
    <property type="evidence" value="ECO:0007669"/>
    <property type="project" value="UniProtKB-KW"/>
</dbReference>
<organism evidence="14 16">
    <name type="scientific">Clostridium coskatii</name>
    <dbReference type="NCBI Taxonomy" id="1705578"/>
    <lineage>
        <taxon>Bacteria</taxon>
        <taxon>Bacillati</taxon>
        <taxon>Bacillota</taxon>
        <taxon>Clostridia</taxon>
        <taxon>Eubacteriales</taxon>
        <taxon>Clostridiaceae</taxon>
        <taxon>Clostridium</taxon>
    </lineage>
</organism>
<keyword evidence="7 9" id="KW-0807">Transducer</keyword>
<evidence type="ECO:0000256" key="6">
    <source>
        <dbReference type="ARBA" id="ARBA00023136"/>
    </source>
</evidence>
<dbReference type="EMBL" id="LITQ01000013">
    <property type="protein sequence ID" value="OAA93391.1"/>
    <property type="molecule type" value="Genomic_DNA"/>
</dbReference>
<evidence type="ECO:0000256" key="8">
    <source>
        <dbReference type="ARBA" id="ARBA00029447"/>
    </source>
</evidence>
<evidence type="ECO:0000259" key="13">
    <source>
        <dbReference type="PROSITE" id="PS50885"/>
    </source>
</evidence>
<accession>A0A166T8Z7</accession>
<evidence type="ECO:0000256" key="5">
    <source>
        <dbReference type="ARBA" id="ARBA00022989"/>
    </source>
</evidence>
<feature type="domain" description="Methyl-accepting transducer" evidence="12">
    <location>
        <begin position="376"/>
        <end position="633"/>
    </location>
</feature>
<keyword evidence="5 11" id="KW-1133">Transmembrane helix</keyword>
<keyword evidence="17" id="KW-1185">Reference proteome</keyword>
<evidence type="ECO:0000313" key="15">
    <source>
        <dbReference type="EMBL" id="OBR92471.1"/>
    </source>
</evidence>
<dbReference type="CDD" id="cd12912">
    <property type="entry name" value="PDC2_MCP_like"/>
    <property type="match status" value="1"/>
</dbReference>
<dbReference type="SUPFAM" id="SSF58104">
    <property type="entry name" value="Methyl-accepting chemotaxis protein (MCP) signaling domain"/>
    <property type="match status" value="1"/>
</dbReference>
<dbReference type="AlphaFoldDB" id="A0A166T8Z7"/>
<dbReference type="Gene3D" id="1.10.287.950">
    <property type="entry name" value="Methyl-accepting chemotaxis protein"/>
    <property type="match status" value="1"/>
</dbReference>
<evidence type="ECO:0000256" key="10">
    <source>
        <dbReference type="SAM" id="Coils"/>
    </source>
</evidence>
<feature type="transmembrane region" description="Helical" evidence="11">
    <location>
        <begin position="9"/>
        <end position="30"/>
    </location>
</feature>
<dbReference type="Pfam" id="PF00672">
    <property type="entry name" value="HAMP"/>
    <property type="match status" value="1"/>
</dbReference>
<comment type="similarity">
    <text evidence="8">Belongs to the methyl-accepting chemotaxis (MCP) protein family.</text>
</comment>
<dbReference type="InterPro" id="IPR003660">
    <property type="entry name" value="HAMP_dom"/>
</dbReference>
<keyword evidence="2" id="KW-1003">Cell membrane</keyword>
<comment type="caution">
    <text evidence="14">The sequence shown here is derived from an EMBL/GenBank/DDBJ whole genome shotgun (WGS) entry which is preliminary data.</text>
</comment>
<dbReference type="GO" id="GO:0006935">
    <property type="term" value="P:chemotaxis"/>
    <property type="evidence" value="ECO:0007669"/>
    <property type="project" value="UniProtKB-KW"/>
</dbReference>
<keyword evidence="6 11" id="KW-0472">Membrane</keyword>
<dbReference type="Proteomes" id="UP000077384">
    <property type="component" value="Unassembled WGS sequence"/>
</dbReference>
<dbReference type="Proteomes" id="UP000093694">
    <property type="component" value="Unassembled WGS sequence"/>
</dbReference>
<evidence type="ECO:0000256" key="7">
    <source>
        <dbReference type="ARBA" id="ARBA00023224"/>
    </source>
</evidence>
<evidence type="ECO:0000256" key="2">
    <source>
        <dbReference type="ARBA" id="ARBA00022475"/>
    </source>
</evidence>
<keyword evidence="3" id="KW-0145">Chemotaxis</keyword>
<evidence type="ECO:0000256" key="3">
    <source>
        <dbReference type="ARBA" id="ARBA00022500"/>
    </source>
</evidence>
<comment type="subcellular location">
    <subcellularLocation>
        <location evidence="1">Cell membrane</location>
        <topology evidence="1">Multi-pass membrane protein</topology>
    </subcellularLocation>
</comment>
<dbReference type="CDD" id="cd06225">
    <property type="entry name" value="HAMP"/>
    <property type="match status" value="1"/>
</dbReference>
<evidence type="ECO:0000256" key="1">
    <source>
        <dbReference type="ARBA" id="ARBA00004651"/>
    </source>
</evidence>
<dbReference type="Pfam" id="PF00015">
    <property type="entry name" value="MCPsignal"/>
    <property type="match status" value="1"/>
</dbReference>
<evidence type="ECO:0000256" key="11">
    <source>
        <dbReference type="SAM" id="Phobius"/>
    </source>
</evidence>
<name>A0A166T8Z7_9CLOT</name>
<dbReference type="CDD" id="cd12914">
    <property type="entry name" value="PDC1_DGC_like"/>
    <property type="match status" value="1"/>
</dbReference>
<dbReference type="PATRIC" id="fig|1705578.3.peg.469"/>
<dbReference type="Pfam" id="PF02743">
    <property type="entry name" value="dCache_1"/>
    <property type="match status" value="1"/>
</dbReference>
<keyword evidence="4 11" id="KW-0812">Transmembrane</keyword>
<dbReference type="CDD" id="cd11386">
    <property type="entry name" value="MCP_signal"/>
    <property type="match status" value="1"/>
</dbReference>
<feature type="transmembrane region" description="Helical" evidence="11">
    <location>
        <begin position="283"/>
        <end position="302"/>
    </location>
</feature>
<reference evidence="14 16" key="1">
    <citation type="journal article" date="2015" name="Biotechnol. Bioeng.">
        <title>Genome sequence and phenotypic characterization of Caulobacter segnis.</title>
        <authorList>
            <person name="Patel S."/>
            <person name="Fletcher B."/>
            <person name="Scott D.C."/>
            <person name="Ely B."/>
        </authorList>
    </citation>
    <scope>NUCLEOTIDE SEQUENCE [LARGE SCALE GENOMIC DNA]</scope>
    <source>
        <strain evidence="14 16">PS02</strain>
    </source>
</reference>
<dbReference type="GO" id="GO:0005886">
    <property type="term" value="C:plasma membrane"/>
    <property type="evidence" value="ECO:0007669"/>
    <property type="project" value="UniProtKB-SubCell"/>
</dbReference>
<dbReference type="Gene3D" id="6.10.340.10">
    <property type="match status" value="1"/>
</dbReference>
<evidence type="ECO:0000313" key="17">
    <source>
        <dbReference type="Proteomes" id="UP000093694"/>
    </source>
</evidence>
<dbReference type="SMART" id="SM00304">
    <property type="entry name" value="HAMP"/>
    <property type="match status" value="1"/>
</dbReference>
<feature type="domain" description="HAMP" evidence="13">
    <location>
        <begin position="305"/>
        <end position="357"/>
    </location>
</feature>
<sequence>MKKSLKNKLGLMFFVFITVPLIILGTFSYIRTSSLLQNTVKNQLESTSNQTVQSINEKIDSVDEYIKILSSDERMAKIASGDTTYNNEVYTYLQKIQKENSSVIESLVITNTSAKGIISDSSENYNVDYSDRDYVKDALEGSKNTNKKTVLISKVTGKPVIGIAHPLKIDNKIVGTLIGIIPFKGVSNIKLGNFGYAYMINKDGLIISHPKTDKVFKENILNSTNNQLKSLINEAKSSGTSEGYYSYNGSRKFGKFICNNNWIIAVEADCSTYMSPASSIRNFTIIIAILALLITIFLSYRFSMRDIINPIKELESLMTKAGEGNLTVRSKISTEDELQTLGEYFNKMIEHQHNTIHNVRDASENLAASSEELASSNEEISSTTEQMTGTIEKVAQDAETQNSSIVEVSEVLVQLSSLVQISQNRALTAKKNSKHTMDTAEEGRNKIENTVDAIENIRKSSTATETTLKVLQELSKKVSGIIDTINSISSQTNLLALNAAIEAARAGEHGKGFTVVAEEVRKLSEETNTGANEISSLVSEMVNEISKAVKNMNSSKDAVESGVVIAKDADKSFVSIIDAVNQISNNVNEIVDVTKDEVATSDKIVNLINTVATITENTAASSEEVAASAEEQNSAIENVAASAEESSALAVSLNNLVEKFTI</sequence>
<dbReference type="InterPro" id="IPR033479">
    <property type="entry name" value="dCache_1"/>
</dbReference>
<evidence type="ECO:0000313" key="16">
    <source>
        <dbReference type="Proteomes" id="UP000077384"/>
    </source>
</evidence>
<dbReference type="InterPro" id="IPR004089">
    <property type="entry name" value="MCPsignal_dom"/>
</dbReference>
<evidence type="ECO:0000259" key="12">
    <source>
        <dbReference type="PROSITE" id="PS50111"/>
    </source>
</evidence>
<reference evidence="15 17" key="2">
    <citation type="journal article" date="2016" name="Front. Microbiol.">
        <title>Industrial Acetogenic Biocatalysts: A Comparative Metabolic and Genomic Analysis.</title>
        <authorList>
            <person name="Bengelsdorf F."/>
            <person name="Poehlein A."/>
            <person name="Sonja S."/>
            <person name="Erz C."/>
            <person name="Hummel T."/>
            <person name="Hoffmeister S."/>
            <person name="Daniel R."/>
            <person name="Durre P."/>
        </authorList>
    </citation>
    <scope>NUCLEOTIDE SEQUENCE [LARGE SCALE GENOMIC DNA]</scope>
    <source>
        <strain evidence="15 17">PTA-10522</strain>
    </source>
</reference>
<evidence type="ECO:0000256" key="9">
    <source>
        <dbReference type="PROSITE-ProRule" id="PRU00284"/>
    </source>
</evidence>
<dbReference type="PANTHER" id="PTHR32089">
    <property type="entry name" value="METHYL-ACCEPTING CHEMOTAXIS PROTEIN MCPB"/>
    <property type="match status" value="1"/>
</dbReference>
<dbReference type="PROSITE" id="PS50885">
    <property type="entry name" value="HAMP"/>
    <property type="match status" value="1"/>
</dbReference>
<dbReference type="EMBL" id="LROR01000057">
    <property type="protein sequence ID" value="OBR92471.1"/>
    <property type="molecule type" value="Genomic_DNA"/>
</dbReference>
<dbReference type="Gene3D" id="3.30.450.20">
    <property type="entry name" value="PAS domain"/>
    <property type="match status" value="1"/>
</dbReference>
<dbReference type="PROSITE" id="PS50111">
    <property type="entry name" value="CHEMOTAXIS_TRANSDUC_2"/>
    <property type="match status" value="1"/>
</dbReference>
<dbReference type="SMART" id="SM00283">
    <property type="entry name" value="MA"/>
    <property type="match status" value="1"/>
</dbReference>
<evidence type="ECO:0000313" key="14">
    <source>
        <dbReference type="EMBL" id="OAA93391.1"/>
    </source>
</evidence>